<dbReference type="Proteomes" id="UP001432161">
    <property type="component" value="Chromosome"/>
</dbReference>
<evidence type="ECO:0000259" key="3">
    <source>
        <dbReference type="PROSITE" id="PS51918"/>
    </source>
</evidence>
<accession>A0ABZ1V385</accession>
<dbReference type="SUPFAM" id="SSF102114">
    <property type="entry name" value="Radical SAM enzymes"/>
    <property type="match status" value="1"/>
</dbReference>
<proteinExistence type="predicted"/>
<dbReference type="Pfam" id="PF04055">
    <property type="entry name" value="Radical_SAM"/>
    <property type="match status" value="1"/>
</dbReference>
<dbReference type="PANTHER" id="PTHR13932:SF5">
    <property type="entry name" value="RADICAL S-ADENOSYL METHIONINE DOMAIN-CONTAINING PROTEIN 1, MITOCHONDRIAL"/>
    <property type="match status" value="1"/>
</dbReference>
<dbReference type="InterPro" id="IPR034505">
    <property type="entry name" value="Coproporphyrinogen-III_oxidase"/>
</dbReference>
<dbReference type="InterPro" id="IPR007197">
    <property type="entry name" value="rSAM"/>
</dbReference>
<dbReference type="EMBL" id="CP108330">
    <property type="protein sequence ID" value="WUR39057.1"/>
    <property type="molecule type" value="Genomic_DNA"/>
</dbReference>
<feature type="compositionally biased region" description="Low complexity" evidence="2">
    <location>
        <begin position="32"/>
        <end position="43"/>
    </location>
</feature>
<dbReference type="SFLD" id="SFLDG01122">
    <property type="entry name" value="methyltransferase_(class_C)"/>
    <property type="match status" value="1"/>
</dbReference>
<dbReference type="InterPro" id="IPR058240">
    <property type="entry name" value="rSAM_sf"/>
</dbReference>
<feature type="compositionally biased region" description="Low complexity" evidence="2">
    <location>
        <begin position="68"/>
        <end position="91"/>
    </location>
</feature>
<evidence type="ECO:0000313" key="5">
    <source>
        <dbReference type="Proteomes" id="UP001432161"/>
    </source>
</evidence>
<dbReference type="SFLD" id="SFLDG01065">
    <property type="entry name" value="anaerobic_coproporphyrinogen-I"/>
    <property type="match status" value="1"/>
</dbReference>
<evidence type="ECO:0000313" key="4">
    <source>
        <dbReference type="EMBL" id="WUR39057.1"/>
    </source>
</evidence>
<name>A0ABZ1V385_9ACTN</name>
<feature type="domain" description="Radical SAM core" evidence="3">
    <location>
        <begin position="97"/>
        <end position="341"/>
    </location>
</feature>
<sequence length="508" mass="55226">MSTSPQTAGQASPHPAGQTVPGPAGQAPPGPAGQALPRPAGQALPRLAGQASPRPAGQASGQAAPHPAGQASGQASGQAAPHPAARAAGSPDRAPGRTPDRDLLVYVHIPFCRSKCHFCDWVTEIPTSELLLTETDQPRRRYVDALCHEITERGSRLTEAGYRPTIRYWGGGTASILSLDEISRVGAALRRAFPALGGELLESTIECSPETLEPEKLAAFREIGFRRLSSGVQSFDDARLRTLGRSHDAHQARTIVQQAREAGFEDISIDLICGFPGQPSAETREAVRVALDLPLTHVALYPYRPAHGTVMRRQLGRGNRRLDRQEQKRGYAEGAELLTGAGFEEYAMSHFGTGGLRCHSDLAYFQLRCDWAGFGSGATSVLDGRYLSHGRGRLLDYNRDPLAFDEDYALASAAIAPRMLYQSLTTYEGARREWWERRTGQPFEDVTGQRACRTLLEFFDSVSEVTRDEDGLRLPRPDIADAFIELQYLNSPQQGRTDLSVTAATLMG</sequence>
<dbReference type="SFLD" id="SFLDG01082">
    <property type="entry name" value="B12-binding_domain_containing"/>
    <property type="match status" value="1"/>
</dbReference>
<feature type="region of interest" description="Disordered" evidence="2">
    <location>
        <begin position="1"/>
        <end position="98"/>
    </location>
</feature>
<keyword evidence="5" id="KW-1185">Reference proteome</keyword>
<dbReference type="PROSITE" id="PS51918">
    <property type="entry name" value="RADICAL_SAM"/>
    <property type="match status" value="1"/>
</dbReference>
<dbReference type="InterPro" id="IPR006638">
    <property type="entry name" value="Elp3/MiaA/NifB-like_rSAM"/>
</dbReference>
<evidence type="ECO:0000256" key="1">
    <source>
        <dbReference type="ARBA" id="ARBA00017228"/>
    </source>
</evidence>
<dbReference type="PANTHER" id="PTHR13932">
    <property type="entry name" value="COPROPORPHYRINIGEN III OXIDASE"/>
    <property type="match status" value="1"/>
</dbReference>
<organism evidence="4 5">
    <name type="scientific">Streptomyces griseoaurantiacus</name>
    <dbReference type="NCBI Taxonomy" id="68213"/>
    <lineage>
        <taxon>Bacteria</taxon>
        <taxon>Bacillati</taxon>
        <taxon>Actinomycetota</taxon>
        <taxon>Actinomycetes</taxon>
        <taxon>Kitasatosporales</taxon>
        <taxon>Streptomycetaceae</taxon>
        <taxon>Streptomyces</taxon>
        <taxon>Streptomyces aurantiacus group</taxon>
    </lineage>
</organism>
<evidence type="ECO:0000256" key="2">
    <source>
        <dbReference type="SAM" id="MobiDB-lite"/>
    </source>
</evidence>
<dbReference type="Gene3D" id="3.30.750.200">
    <property type="match status" value="1"/>
</dbReference>
<reference evidence="4" key="1">
    <citation type="submission" date="2022-10" db="EMBL/GenBank/DDBJ databases">
        <title>The complete genomes of actinobacterial strains from the NBC collection.</title>
        <authorList>
            <person name="Joergensen T.S."/>
            <person name="Alvarez Arevalo M."/>
            <person name="Sterndorff E.B."/>
            <person name="Faurdal D."/>
            <person name="Vuksanovic O."/>
            <person name="Mourched A.-S."/>
            <person name="Charusanti P."/>
            <person name="Shaw S."/>
            <person name="Blin K."/>
            <person name="Weber T."/>
        </authorList>
    </citation>
    <scope>NUCLEOTIDE SEQUENCE</scope>
    <source>
        <strain evidence="4">NBC_00489</strain>
    </source>
</reference>
<gene>
    <name evidence="4" type="ORF">OHN36_18755</name>
</gene>
<dbReference type="SMART" id="SM00729">
    <property type="entry name" value="Elp3"/>
    <property type="match status" value="1"/>
</dbReference>
<dbReference type="SFLD" id="SFLDS00029">
    <property type="entry name" value="Radical_SAM"/>
    <property type="match status" value="1"/>
</dbReference>
<protein>
    <recommendedName>
        <fullName evidence="1">Heme chaperone HemW</fullName>
    </recommendedName>
</protein>
<feature type="compositionally biased region" description="Low complexity" evidence="2">
    <location>
        <begin position="15"/>
        <end position="25"/>
    </location>
</feature>
<feature type="compositionally biased region" description="Polar residues" evidence="2">
    <location>
        <begin position="1"/>
        <end position="10"/>
    </location>
</feature>